<dbReference type="PANTHER" id="PTHR43731:SF26">
    <property type="entry name" value="RHOMBOID-LIKE PROTEIN 10, CHLOROPLASTIC"/>
    <property type="match status" value="1"/>
</dbReference>
<comment type="caution">
    <text evidence="7">The sequence shown here is derived from an EMBL/GenBank/DDBJ whole genome shotgun (WGS) entry which is preliminary data.</text>
</comment>
<dbReference type="InterPro" id="IPR050925">
    <property type="entry name" value="Rhomboid_protease_S54"/>
</dbReference>
<feature type="transmembrane region" description="Helical" evidence="5">
    <location>
        <begin position="64"/>
        <end position="82"/>
    </location>
</feature>
<evidence type="ECO:0000256" key="4">
    <source>
        <dbReference type="ARBA" id="ARBA00023136"/>
    </source>
</evidence>
<dbReference type="PATRIC" id="fig|742817.3.peg.1895"/>
<evidence type="ECO:0000256" key="2">
    <source>
        <dbReference type="ARBA" id="ARBA00022692"/>
    </source>
</evidence>
<keyword evidence="4 5" id="KW-0472">Membrane</keyword>
<evidence type="ECO:0000259" key="6">
    <source>
        <dbReference type="Pfam" id="PF01694"/>
    </source>
</evidence>
<dbReference type="GO" id="GO:0016020">
    <property type="term" value="C:membrane"/>
    <property type="evidence" value="ECO:0007669"/>
    <property type="project" value="UniProtKB-SubCell"/>
</dbReference>
<evidence type="ECO:0000313" key="7">
    <source>
        <dbReference type="EMBL" id="EHP47175.1"/>
    </source>
</evidence>
<dbReference type="PANTHER" id="PTHR43731">
    <property type="entry name" value="RHOMBOID PROTEASE"/>
    <property type="match status" value="1"/>
</dbReference>
<comment type="subcellular location">
    <subcellularLocation>
        <location evidence="1">Membrane</location>
        <topology evidence="1">Multi-pass membrane protein</topology>
    </subcellularLocation>
</comment>
<evidence type="ECO:0000256" key="3">
    <source>
        <dbReference type="ARBA" id="ARBA00022989"/>
    </source>
</evidence>
<feature type="transmembrane region" description="Helical" evidence="5">
    <location>
        <begin position="38"/>
        <end position="57"/>
    </location>
</feature>
<dbReference type="STRING" id="742817.HMPREF9449_01782"/>
<dbReference type="EMBL" id="ADMC01000023">
    <property type="protein sequence ID" value="EHP47175.1"/>
    <property type="molecule type" value="Genomic_DNA"/>
</dbReference>
<keyword evidence="3 5" id="KW-1133">Transmembrane helix</keyword>
<evidence type="ECO:0000256" key="1">
    <source>
        <dbReference type="ARBA" id="ARBA00004141"/>
    </source>
</evidence>
<dbReference type="GeneID" id="98069345"/>
<sequence>MKYLFLLIFILIYLSGINIGYAQHTPEYTHFVYMFQHTNILHLTLNAFSFISFARMLEKVIPQYFLYGYVYVAAVIASYASIKLHPTIGASGMVFALLGIYITLSICGKKLKIINKSKYLIWLFSIITSAVILAFNPHINNLNHLYAFIIGTIVGIIENSISHKKG</sequence>
<dbReference type="Proteomes" id="UP000004892">
    <property type="component" value="Unassembled WGS sequence"/>
</dbReference>
<dbReference type="HOGENOM" id="CLU_1601025_0_0_10"/>
<dbReference type="InterPro" id="IPR022764">
    <property type="entry name" value="Peptidase_S54_rhomboid_dom"/>
</dbReference>
<keyword evidence="8" id="KW-1185">Reference proteome</keyword>
<protein>
    <recommendedName>
        <fullName evidence="6">Peptidase S54 rhomboid domain-containing protein</fullName>
    </recommendedName>
</protein>
<feature type="transmembrane region" description="Helical" evidence="5">
    <location>
        <begin position="88"/>
        <end position="107"/>
    </location>
</feature>
<dbReference type="AlphaFoldDB" id="H1DHP6"/>
<dbReference type="Gene3D" id="1.20.1540.10">
    <property type="entry name" value="Rhomboid-like"/>
    <property type="match status" value="1"/>
</dbReference>
<dbReference type="InterPro" id="IPR035952">
    <property type="entry name" value="Rhomboid-like_sf"/>
</dbReference>
<gene>
    <name evidence="7" type="ORF">HMPREF9449_01782</name>
</gene>
<accession>H1DHP6</accession>
<reference evidence="7 8" key="1">
    <citation type="submission" date="2012-01" db="EMBL/GenBank/DDBJ databases">
        <title>The Genome Sequence of Odoribacter laneus YIT 12061.</title>
        <authorList>
            <consortium name="The Broad Institute Genome Sequencing Platform"/>
            <person name="Earl A."/>
            <person name="Ward D."/>
            <person name="Feldgarden M."/>
            <person name="Gevers D."/>
            <person name="Morotomi M."/>
            <person name="Young S.K."/>
            <person name="Zeng Q."/>
            <person name="Gargeya S."/>
            <person name="Fitzgerald M."/>
            <person name="Haas B."/>
            <person name="Abouelleil A."/>
            <person name="Alvarado L."/>
            <person name="Arachchi H.M."/>
            <person name="Berlin A."/>
            <person name="Chapman S.B."/>
            <person name="Gearin G."/>
            <person name="Goldberg J."/>
            <person name="Griggs A."/>
            <person name="Gujja S."/>
            <person name="Hansen M."/>
            <person name="Heiman D."/>
            <person name="Howarth C."/>
            <person name="Larimer J."/>
            <person name="Lui A."/>
            <person name="MacDonald P.J.P."/>
            <person name="McCowen C."/>
            <person name="Montmayeur A."/>
            <person name="Murphy C."/>
            <person name="Neiman D."/>
            <person name="Pearson M."/>
            <person name="Priest M."/>
            <person name="Roberts A."/>
            <person name="Saif S."/>
            <person name="Shea T."/>
            <person name="Sisk P."/>
            <person name="Stolte C."/>
            <person name="Sykes S."/>
            <person name="Wortman J."/>
            <person name="Nusbaum C."/>
            <person name="Birren B."/>
        </authorList>
    </citation>
    <scope>NUCLEOTIDE SEQUENCE [LARGE SCALE GENOMIC DNA]</scope>
    <source>
        <strain evidence="7 8">YIT 12061</strain>
    </source>
</reference>
<dbReference type="RefSeq" id="WP_009136930.1">
    <property type="nucleotide sequence ID" value="NZ_JH594596.1"/>
</dbReference>
<name>H1DHP6_9BACT</name>
<feature type="domain" description="Peptidase S54 rhomboid" evidence="6">
    <location>
        <begin position="28"/>
        <end position="157"/>
    </location>
</feature>
<evidence type="ECO:0000313" key="8">
    <source>
        <dbReference type="Proteomes" id="UP000004892"/>
    </source>
</evidence>
<dbReference type="GO" id="GO:0004252">
    <property type="term" value="F:serine-type endopeptidase activity"/>
    <property type="evidence" value="ECO:0007669"/>
    <property type="project" value="InterPro"/>
</dbReference>
<organism evidence="7 8">
    <name type="scientific">Odoribacter laneus YIT 12061</name>
    <dbReference type="NCBI Taxonomy" id="742817"/>
    <lineage>
        <taxon>Bacteria</taxon>
        <taxon>Pseudomonadati</taxon>
        <taxon>Bacteroidota</taxon>
        <taxon>Bacteroidia</taxon>
        <taxon>Bacteroidales</taxon>
        <taxon>Odoribacteraceae</taxon>
        <taxon>Odoribacter</taxon>
    </lineage>
</organism>
<feature type="transmembrane region" description="Helical" evidence="5">
    <location>
        <begin position="145"/>
        <end position="161"/>
    </location>
</feature>
<keyword evidence="2 5" id="KW-0812">Transmembrane</keyword>
<dbReference type="SUPFAM" id="SSF144091">
    <property type="entry name" value="Rhomboid-like"/>
    <property type="match status" value="1"/>
</dbReference>
<evidence type="ECO:0000256" key="5">
    <source>
        <dbReference type="SAM" id="Phobius"/>
    </source>
</evidence>
<dbReference type="Pfam" id="PF01694">
    <property type="entry name" value="Rhomboid"/>
    <property type="match status" value="1"/>
</dbReference>
<proteinExistence type="predicted"/>
<feature type="transmembrane region" description="Helical" evidence="5">
    <location>
        <begin position="119"/>
        <end position="139"/>
    </location>
</feature>